<dbReference type="InParanoid" id="A0A6P8PRQ9"/>
<gene>
    <name evidence="6" type="primary">LOC117349183</name>
</gene>
<dbReference type="KEGG" id="gsh:117349183"/>
<proteinExistence type="inferred from homology"/>
<accession>A0A6P8PRQ9</accession>
<dbReference type="RefSeq" id="XP_033778211.1">
    <property type="nucleotide sequence ID" value="XM_033922320.1"/>
</dbReference>
<dbReference type="GeneID" id="117349183"/>
<dbReference type="PANTHER" id="PTHR43544">
    <property type="entry name" value="SHORT-CHAIN DEHYDROGENASE/REDUCTASE"/>
    <property type="match status" value="1"/>
</dbReference>
<dbReference type="SUPFAM" id="SSF51735">
    <property type="entry name" value="NAD(P)-binding Rossmann-fold domains"/>
    <property type="match status" value="1"/>
</dbReference>
<evidence type="ECO:0000313" key="6">
    <source>
        <dbReference type="RefSeq" id="XP_033778211.1"/>
    </source>
</evidence>
<dbReference type="Gene3D" id="3.40.50.720">
    <property type="entry name" value="NAD(P)-binding Rossmann-like Domain"/>
    <property type="match status" value="1"/>
</dbReference>
<evidence type="ECO:0000256" key="2">
    <source>
        <dbReference type="ARBA" id="ARBA00023002"/>
    </source>
</evidence>
<evidence type="ECO:0000313" key="5">
    <source>
        <dbReference type="Proteomes" id="UP000515159"/>
    </source>
</evidence>
<reference evidence="6" key="1">
    <citation type="submission" date="2025-08" db="UniProtKB">
        <authorList>
            <consortium name="RefSeq"/>
        </authorList>
    </citation>
    <scope>IDENTIFICATION</scope>
</reference>
<evidence type="ECO:0000256" key="1">
    <source>
        <dbReference type="ARBA" id="ARBA00022857"/>
    </source>
</evidence>
<dbReference type="PRINTS" id="PR00080">
    <property type="entry name" value="SDRFAMILY"/>
</dbReference>
<dbReference type="GO" id="GO:0016491">
    <property type="term" value="F:oxidoreductase activity"/>
    <property type="evidence" value="ECO:0007669"/>
    <property type="project" value="UniProtKB-KW"/>
</dbReference>
<dbReference type="OrthoDB" id="7289984at2759"/>
<dbReference type="InterPro" id="IPR051468">
    <property type="entry name" value="Fungal_SecMetab_SDRs"/>
</dbReference>
<keyword evidence="2" id="KW-0560">Oxidoreductase</keyword>
<dbReference type="PANTHER" id="PTHR43544:SF7">
    <property type="entry name" value="NADB-LER2"/>
    <property type="match status" value="1"/>
</dbReference>
<keyword evidence="1" id="KW-0521">NADP</keyword>
<feature type="region of interest" description="Disordered" evidence="4">
    <location>
        <begin position="223"/>
        <end position="242"/>
    </location>
</feature>
<dbReference type="Pfam" id="PF00106">
    <property type="entry name" value="adh_short"/>
    <property type="match status" value="1"/>
</dbReference>
<dbReference type="GO" id="GO:0005737">
    <property type="term" value="C:cytoplasm"/>
    <property type="evidence" value="ECO:0007669"/>
    <property type="project" value="TreeGrafter"/>
</dbReference>
<name>A0A6P8PRQ9_GEOSA</name>
<dbReference type="InterPro" id="IPR002347">
    <property type="entry name" value="SDR_fam"/>
</dbReference>
<comment type="similarity">
    <text evidence="3">Belongs to the short-chain dehydrogenases/reductases (SDR) family.</text>
</comment>
<evidence type="ECO:0000256" key="3">
    <source>
        <dbReference type="RuleBase" id="RU000363"/>
    </source>
</evidence>
<keyword evidence="5" id="KW-1185">Reference proteome</keyword>
<protein>
    <submittedName>
        <fullName evidence="6">C-factor-like isoform X1</fullName>
    </submittedName>
</protein>
<organism evidence="5 6">
    <name type="scientific">Geotrypetes seraphini</name>
    <name type="common">Gaboon caecilian</name>
    <name type="synonym">Caecilia seraphini</name>
    <dbReference type="NCBI Taxonomy" id="260995"/>
    <lineage>
        <taxon>Eukaryota</taxon>
        <taxon>Metazoa</taxon>
        <taxon>Chordata</taxon>
        <taxon>Craniata</taxon>
        <taxon>Vertebrata</taxon>
        <taxon>Euteleostomi</taxon>
        <taxon>Amphibia</taxon>
        <taxon>Gymnophiona</taxon>
        <taxon>Geotrypetes</taxon>
    </lineage>
</organism>
<dbReference type="AlphaFoldDB" id="A0A6P8PRQ9"/>
<sequence length="275" mass="29993">MAAAPLRCSSVLITGCSRGLGLGLVKGLAEAPNSPDLIIATCRQPEAAQELQELSKRYHNIRILLLDIVSEESRQKLVKEVGELVGAQGLNCLINNAGRNISASLDNVTAETMLQVYETNTVAQLMMTKAFLPLLKQAAKQSSGMGWHRALIVNVSSISASIQLVQEKEIFLMVYPYRISKTALNMLTKCLAADLKEDGILCISLHPGWLQTDMGGKQVSDLTQTETAPWYPEPDGEKAPMKVEESVPSIVSLLARLGEKDNGCFLDWKGNTIPW</sequence>
<dbReference type="Proteomes" id="UP000515159">
    <property type="component" value="Chromosome 15"/>
</dbReference>
<evidence type="ECO:0000256" key="4">
    <source>
        <dbReference type="SAM" id="MobiDB-lite"/>
    </source>
</evidence>
<dbReference type="InterPro" id="IPR036291">
    <property type="entry name" value="NAD(P)-bd_dom_sf"/>
</dbReference>
<dbReference type="CDD" id="cd05325">
    <property type="entry name" value="carb_red_sniffer_like_SDR_c"/>
    <property type="match status" value="1"/>
</dbReference>
<dbReference type="PRINTS" id="PR00081">
    <property type="entry name" value="GDHRDH"/>
</dbReference>